<feature type="domain" description="SLC26A/SulP transporter" evidence="6">
    <location>
        <begin position="105"/>
        <end position="265"/>
    </location>
</feature>
<comment type="subcellular location">
    <subcellularLocation>
        <location evidence="1">Membrane</location>
        <topology evidence="1">Multi-pass membrane protein</topology>
    </subcellularLocation>
</comment>
<dbReference type="GO" id="GO:0008271">
    <property type="term" value="F:secondary active sulfate transmembrane transporter activity"/>
    <property type="evidence" value="ECO:0007669"/>
    <property type="project" value="InterPro"/>
</dbReference>
<keyword evidence="3 5" id="KW-1133">Transmembrane helix</keyword>
<reference evidence="7" key="2">
    <citation type="journal article" date="2021" name="Genome Biol. Evol.">
        <title>Developing a high-quality reference genome for a parasitic bivalve with doubly uniparental inheritance (Bivalvia: Unionida).</title>
        <authorList>
            <person name="Smith C.H."/>
        </authorList>
    </citation>
    <scope>NUCLEOTIDE SEQUENCE</scope>
    <source>
        <strain evidence="7">CHS0354</strain>
        <tissue evidence="7">Mantle</tissue>
    </source>
</reference>
<protein>
    <recommendedName>
        <fullName evidence="6">SLC26A/SulP transporter domain-containing protein</fullName>
    </recommendedName>
</protein>
<dbReference type="PROSITE" id="PS01130">
    <property type="entry name" value="SLC26A"/>
    <property type="match status" value="1"/>
</dbReference>
<keyword evidence="8" id="KW-1185">Reference proteome</keyword>
<dbReference type="InterPro" id="IPR011547">
    <property type="entry name" value="SLC26A/SulP_dom"/>
</dbReference>
<dbReference type="PANTHER" id="PTHR11814">
    <property type="entry name" value="SULFATE TRANSPORTER"/>
    <property type="match status" value="1"/>
</dbReference>
<reference evidence="7" key="1">
    <citation type="journal article" date="2021" name="Genome Biol. Evol.">
        <title>A High-Quality Reference Genome for a Parasitic Bivalve with Doubly Uniparental Inheritance (Bivalvia: Unionida).</title>
        <authorList>
            <person name="Smith C.H."/>
        </authorList>
    </citation>
    <scope>NUCLEOTIDE SEQUENCE</scope>
    <source>
        <strain evidence="7">CHS0354</strain>
    </source>
</reference>
<evidence type="ECO:0000313" key="7">
    <source>
        <dbReference type="EMBL" id="KAK3602579.1"/>
    </source>
</evidence>
<feature type="transmembrane region" description="Helical" evidence="5">
    <location>
        <begin position="133"/>
        <end position="151"/>
    </location>
</feature>
<evidence type="ECO:0000256" key="3">
    <source>
        <dbReference type="ARBA" id="ARBA00022989"/>
    </source>
</evidence>
<dbReference type="EMBL" id="JAEAOA010001258">
    <property type="protein sequence ID" value="KAK3602579.1"/>
    <property type="molecule type" value="Genomic_DNA"/>
</dbReference>
<evidence type="ECO:0000256" key="5">
    <source>
        <dbReference type="SAM" id="Phobius"/>
    </source>
</evidence>
<dbReference type="InterPro" id="IPR001902">
    <property type="entry name" value="SLC26A/SulP_fam"/>
</dbReference>
<dbReference type="GO" id="GO:0016020">
    <property type="term" value="C:membrane"/>
    <property type="evidence" value="ECO:0007669"/>
    <property type="project" value="UniProtKB-SubCell"/>
</dbReference>
<sequence length="279" mass="30592">MEELVIETTECFPCPVNEDGISMCEKAIQVETTNDGHCKHLISSKWIRTQKSIEDKYPYTCKEESSCSKFMSYLAPCTNTTGKDAVFKFLPFVNVVRKYKFRKYFVGDLLSGISVACLHFPQGMAFGISSSLAPAYGLYTSFFPVILYMIFGTSPHTSFGTNAVIALSTAELVSVETFTGRSIALPNISSETNTTYAPSTDDILLYKASIAAASSFFAGIILFLLGVFRLGIVTTYLSDSFIGGFTTGAAFHIFTSQIQTASGFKYPSLRGLEKLFSHT</sequence>
<organism evidence="7 8">
    <name type="scientific">Potamilus streckersoni</name>
    <dbReference type="NCBI Taxonomy" id="2493646"/>
    <lineage>
        <taxon>Eukaryota</taxon>
        <taxon>Metazoa</taxon>
        <taxon>Spiralia</taxon>
        <taxon>Lophotrochozoa</taxon>
        <taxon>Mollusca</taxon>
        <taxon>Bivalvia</taxon>
        <taxon>Autobranchia</taxon>
        <taxon>Heteroconchia</taxon>
        <taxon>Palaeoheterodonta</taxon>
        <taxon>Unionida</taxon>
        <taxon>Unionoidea</taxon>
        <taxon>Unionidae</taxon>
        <taxon>Ambleminae</taxon>
        <taxon>Lampsilini</taxon>
        <taxon>Potamilus</taxon>
    </lineage>
</organism>
<evidence type="ECO:0000313" key="8">
    <source>
        <dbReference type="Proteomes" id="UP001195483"/>
    </source>
</evidence>
<evidence type="ECO:0000256" key="1">
    <source>
        <dbReference type="ARBA" id="ARBA00004141"/>
    </source>
</evidence>
<accession>A0AAE0W674</accession>
<proteinExistence type="predicted"/>
<dbReference type="Pfam" id="PF00916">
    <property type="entry name" value="Sulfate_transp"/>
    <property type="match status" value="1"/>
</dbReference>
<reference evidence="7" key="3">
    <citation type="submission" date="2023-05" db="EMBL/GenBank/DDBJ databases">
        <authorList>
            <person name="Smith C.H."/>
        </authorList>
    </citation>
    <scope>NUCLEOTIDE SEQUENCE</scope>
    <source>
        <strain evidence="7">CHS0354</strain>
        <tissue evidence="7">Mantle</tissue>
    </source>
</reference>
<feature type="transmembrane region" description="Helical" evidence="5">
    <location>
        <begin position="104"/>
        <end position="121"/>
    </location>
</feature>
<keyword evidence="2 5" id="KW-0812">Transmembrane</keyword>
<feature type="transmembrane region" description="Helical" evidence="5">
    <location>
        <begin position="204"/>
        <end position="228"/>
    </location>
</feature>
<evidence type="ECO:0000256" key="4">
    <source>
        <dbReference type="ARBA" id="ARBA00023136"/>
    </source>
</evidence>
<keyword evidence="4 5" id="KW-0472">Membrane</keyword>
<dbReference type="InterPro" id="IPR018045">
    <property type="entry name" value="S04_transporter_CS"/>
</dbReference>
<gene>
    <name evidence="7" type="ORF">CHS0354_020642</name>
</gene>
<comment type="caution">
    <text evidence="7">The sequence shown here is derived from an EMBL/GenBank/DDBJ whole genome shotgun (WGS) entry which is preliminary data.</text>
</comment>
<dbReference type="Proteomes" id="UP001195483">
    <property type="component" value="Unassembled WGS sequence"/>
</dbReference>
<evidence type="ECO:0000256" key="2">
    <source>
        <dbReference type="ARBA" id="ARBA00022692"/>
    </source>
</evidence>
<evidence type="ECO:0000259" key="6">
    <source>
        <dbReference type="Pfam" id="PF00916"/>
    </source>
</evidence>
<name>A0AAE0W674_9BIVA</name>
<dbReference type="AlphaFoldDB" id="A0AAE0W674"/>